<dbReference type="SUPFAM" id="SSF53335">
    <property type="entry name" value="S-adenosyl-L-methionine-dependent methyltransferases"/>
    <property type="match status" value="1"/>
</dbReference>
<dbReference type="GO" id="GO:0008757">
    <property type="term" value="F:S-adenosylmethionine-dependent methyltransferase activity"/>
    <property type="evidence" value="ECO:0007669"/>
    <property type="project" value="InterPro"/>
</dbReference>
<dbReference type="EMBL" id="OCTN01000001">
    <property type="protein sequence ID" value="SOH92800.1"/>
    <property type="molecule type" value="Genomic_DNA"/>
</dbReference>
<keyword evidence="2" id="KW-0808">Transferase</keyword>
<organism evidence="5 6">
    <name type="scientific">Pontivivens marinum</name>
    <dbReference type="NCBI Taxonomy" id="1690039"/>
    <lineage>
        <taxon>Bacteria</taxon>
        <taxon>Pseudomonadati</taxon>
        <taxon>Pseudomonadota</taxon>
        <taxon>Alphaproteobacteria</taxon>
        <taxon>Rhodobacterales</taxon>
        <taxon>Paracoccaceae</taxon>
        <taxon>Pontivivens</taxon>
    </lineage>
</organism>
<protein>
    <recommendedName>
        <fullName evidence="4">Methyltransferase type 11 domain-containing protein</fullName>
    </recommendedName>
</protein>
<dbReference type="Pfam" id="PF08241">
    <property type="entry name" value="Methyltransf_11"/>
    <property type="match status" value="1"/>
</dbReference>
<dbReference type="InterPro" id="IPR029063">
    <property type="entry name" value="SAM-dependent_MTases_sf"/>
</dbReference>
<proteinExistence type="predicted"/>
<evidence type="ECO:0000313" key="6">
    <source>
        <dbReference type="Proteomes" id="UP000220034"/>
    </source>
</evidence>
<dbReference type="InterPro" id="IPR050602">
    <property type="entry name" value="Malonyl-ACP_OMT"/>
</dbReference>
<name>A0A2C9CNM5_9RHOB</name>
<gene>
    <name evidence="5" type="ORF">SAMN06273572_101649</name>
</gene>
<dbReference type="GO" id="GO:0032259">
    <property type="term" value="P:methylation"/>
    <property type="evidence" value="ECO:0007669"/>
    <property type="project" value="UniProtKB-KW"/>
</dbReference>
<accession>A0A2C9CNM5</accession>
<dbReference type="PANTHER" id="PTHR13090:SF1">
    <property type="entry name" value="ARGININE-HYDROXYLASE NDUFAF5, MITOCHONDRIAL"/>
    <property type="match status" value="1"/>
</dbReference>
<dbReference type="Proteomes" id="UP000220034">
    <property type="component" value="Unassembled WGS sequence"/>
</dbReference>
<dbReference type="PANTHER" id="PTHR13090">
    <property type="entry name" value="ARGININE-HYDROXYLASE NDUFAF5, MITOCHONDRIAL"/>
    <property type="match status" value="1"/>
</dbReference>
<dbReference type="Gene3D" id="3.40.50.150">
    <property type="entry name" value="Vaccinia Virus protein VP39"/>
    <property type="match status" value="1"/>
</dbReference>
<evidence type="ECO:0000256" key="3">
    <source>
        <dbReference type="SAM" id="MobiDB-lite"/>
    </source>
</evidence>
<dbReference type="InterPro" id="IPR013216">
    <property type="entry name" value="Methyltransf_11"/>
</dbReference>
<evidence type="ECO:0000313" key="5">
    <source>
        <dbReference type="EMBL" id="SOH92800.1"/>
    </source>
</evidence>
<feature type="domain" description="Methyltransferase type 11" evidence="4">
    <location>
        <begin position="72"/>
        <end position="114"/>
    </location>
</feature>
<reference evidence="6" key="1">
    <citation type="submission" date="2017-09" db="EMBL/GenBank/DDBJ databases">
        <authorList>
            <person name="Varghese N."/>
            <person name="Submissions S."/>
        </authorList>
    </citation>
    <scope>NUCLEOTIDE SEQUENCE [LARGE SCALE GENOMIC DNA]</scope>
    <source>
        <strain evidence="6">C7</strain>
    </source>
</reference>
<sequence>MMAMTLFDRTALTLHRKRASGASFLHEAAAHELSERLQEVNRTFTNAVFVGPEAKLWSQITGQTGRCIEDSPTLDLAVGEADLIVHGLALHWAEDPVGQLVQMRRALRPDGMLVAALFGGQTLNELRTSFAEAEIAVEGGLSPRVAPMGEIRDLGALLQRAQLALPVADSIDLKVDYADPLALMRDLRAMGETNAVEARRRNFLRRATLMQALSHYATHFARADGRIEATFEVVFLTGWAPADTQQQPLRPGSAKTRLADALRVPEQSMDMREER</sequence>
<evidence type="ECO:0000259" key="4">
    <source>
        <dbReference type="Pfam" id="PF08241"/>
    </source>
</evidence>
<dbReference type="AlphaFoldDB" id="A0A2C9CNM5"/>
<keyword evidence="6" id="KW-1185">Reference proteome</keyword>
<feature type="region of interest" description="Disordered" evidence="3">
    <location>
        <begin position="245"/>
        <end position="275"/>
    </location>
</feature>
<evidence type="ECO:0000256" key="1">
    <source>
        <dbReference type="ARBA" id="ARBA00022603"/>
    </source>
</evidence>
<keyword evidence="1" id="KW-0489">Methyltransferase</keyword>
<evidence type="ECO:0000256" key="2">
    <source>
        <dbReference type="ARBA" id="ARBA00022679"/>
    </source>
</evidence>